<sequence>MKVTVDIQKRVMESIKEKEKIQLEKKRNMQILSSHSSDEDDQDDVEEEVRITKNVSKKKKFVGTSNTRGPIDMLKSNYDKTKQTTLDRNNPIKEMLKMEAWDKFATWTYSVGLPFNAVRDEGFQDMINAIGEYGSAGYYLNPAIFHGENSKEIKKNRDIVMGLCVAIDRLVPDDDENDKVRQDLNLYIDSVGQFGSPAAIRGRKKVAPCK</sequence>
<protein>
    <submittedName>
        <fullName evidence="1">Uncharacterized protein</fullName>
    </submittedName>
</protein>
<comment type="caution">
    <text evidence="1">The sequence shown here is derived from an EMBL/GenBank/DDBJ whole genome shotgun (WGS) entry which is preliminary data.</text>
</comment>
<dbReference type="EMBL" id="CM042035">
    <property type="protein sequence ID" value="KAI3755315.1"/>
    <property type="molecule type" value="Genomic_DNA"/>
</dbReference>
<evidence type="ECO:0000313" key="1">
    <source>
        <dbReference type="EMBL" id="KAI3755315.1"/>
    </source>
</evidence>
<organism evidence="1 2">
    <name type="scientific">Smallanthus sonchifolius</name>
    <dbReference type="NCBI Taxonomy" id="185202"/>
    <lineage>
        <taxon>Eukaryota</taxon>
        <taxon>Viridiplantae</taxon>
        <taxon>Streptophyta</taxon>
        <taxon>Embryophyta</taxon>
        <taxon>Tracheophyta</taxon>
        <taxon>Spermatophyta</taxon>
        <taxon>Magnoliopsida</taxon>
        <taxon>eudicotyledons</taxon>
        <taxon>Gunneridae</taxon>
        <taxon>Pentapetalae</taxon>
        <taxon>asterids</taxon>
        <taxon>campanulids</taxon>
        <taxon>Asterales</taxon>
        <taxon>Asteraceae</taxon>
        <taxon>Asteroideae</taxon>
        <taxon>Heliantheae alliance</taxon>
        <taxon>Millerieae</taxon>
        <taxon>Smallanthus</taxon>
    </lineage>
</organism>
<keyword evidence="2" id="KW-1185">Reference proteome</keyword>
<reference evidence="1 2" key="2">
    <citation type="journal article" date="2022" name="Mol. Ecol. Resour.">
        <title>The genomes of chicory, endive, great burdock and yacon provide insights into Asteraceae paleo-polyploidization history and plant inulin production.</title>
        <authorList>
            <person name="Fan W."/>
            <person name="Wang S."/>
            <person name="Wang H."/>
            <person name="Wang A."/>
            <person name="Jiang F."/>
            <person name="Liu H."/>
            <person name="Zhao H."/>
            <person name="Xu D."/>
            <person name="Zhang Y."/>
        </authorList>
    </citation>
    <scope>NUCLEOTIDE SEQUENCE [LARGE SCALE GENOMIC DNA]</scope>
    <source>
        <strain evidence="2">cv. Yunnan</strain>
        <tissue evidence="1">Leaves</tissue>
    </source>
</reference>
<reference evidence="2" key="1">
    <citation type="journal article" date="2022" name="Mol. Ecol. Resour.">
        <title>The genomes of chicory, endive, great burdock and yacon provide insights into Asteraceae palaeo-polyploidization history and plant inulin production.</title>
        <authorList>
            <person name="Fan W."/>
            <person name="Wang S."/>
            <person name="Wang H."/>
            <person name="Wang A."/>
            <person name="Jiang F."/>
            <person name="Liu H."/>
            <person name="Zhao H."/>
            <person name="Xu D."/>
            <person name="Zhang Y."/>
        </authorList>
    </citation>
    <scope>NUCLEOTIDE SEQUENCE [LARGE SCALE GENOMIC DNA]</scope>
    <source>
        <strain evidence="2">cv. Yunnan</strain>
    </source>
</reference>
<name>A0ACB9E9G1_9ASTR</name>
<gene>
    <name evidence="1" type="ORF">L1987_55111</name>
</gene>
<accession>A0ACB9E9G1</accession>
<evidence type="ECO:0000313" key="2">
    <source>
        <dbReference type="Proteomes" id="UP001056120"/>
    </source>
</evidence>
<dbReference type="Proteomes" id="UP001056120">
    <property type="component" value="Linkage Group LG18"/>
</dbReference>
<proteinExistence type="predicted"/>